<evidence type="ECO:0000256" key="3">
    <source>
        <dbReference type="PROSITE-ProRule" id="PRU00023"/>
    </source>
</evidence>
<dbReference type="GO" id="GO:0003723">
    <property type="term" value="F:RNA binding"/>
    <property type="evidence" value="ECO:0007669"/>
    <property type="project" value="TreeGrafter"/>
</dbReference>
<dbReference type="Proteomes" id="UP000241762">
    <property type="component" value="Chromosome"/>
</dbReference>
<name>A0A2P1PA34_9RICK</name>
<dbReference type="PROSITE" id="PS50088">
    <property type="entry name" value="ANK_REPEAT"/>
    <property type="match status" value="4"/>
</dbReference>
<dbReference type="GO" id="GO:0004540">
    <property type="term" value="F:RNA nuclease activity"/>
    <property type="evidence" value="ECO:0007669"/>
    <property type="project" value="TreeGrafter"/>
</dbReference>
<evidence type="ECO:0000313" key="6">
    <source>
        <dbReference type="Proteomes" id="UP000241762"/>
    </source>
</evidence>
<dbReference type="EMBL" id="CP027845">
    <property type="protein sequence ID" value="AVP88131.1"/>
    <property type="molecule type" value="Genomic_DNA"/>
</dbReference>
<reference evidence="5 6" key="1">
    <citation type="submission" date="2018-03" db="EMBL/GenBank/DDBJ databases">
        <title>A gene transfer event suggests a long-term partnership between eustigmatophyte algae and a novel lineage of endosymbiotic bacteria.</title>
        <authorList>
            <person name="Yurchenko T."/>
            <person name="Sevcikova T."/>
            <person name="Pribyl P."/>
            <person name="El Karkouri K."/>
            <person name="Klimes V."/>
            <person name="Amaral R."/>
            <person name="Zbrankova V."/>
            <person name="Kim E."/>
            <person name="Raoult D."/>
            <person name="Santos L.M.A."/>
            <person name="Elias M."/>
        </authorList>
    </citation>
    <scope>NUCLEOTIDE SEQUENCE [LARGE SCALE GENOMIC DNA]</scope>
    <source>
        <strain evidence="5">CCALA 838</strain>
    </source>
</reference>
<dbReference type="SMART" id="SM00248">
    <property type="entry name" value="ANK"/>
    <property type="match status" value="15"/>
</dbReference>
<dbReference type="RefSeq" id="WP_106874945.1">
    <property type="nucleotide sequence ID" value="NZ_CP027845.1"/>
</dbReference>
<dbReference type="PANTHER" id="PTHR24141">
    <property type="entry name" value="2-5A-DEPENDENT RIBONUCLEASE"/>
    <property type="match status" value="1"/>
</dbReference>
<keyword evidence="1" id="KW-0677">Repeat</keyword>
<feature type="repeat" description="ANK" evidence="3">
    <location>
        <begin position="37"/>
        <end position="69"/>
    </location>
</feature>
<dbReference type="GO" id="GO:0006396">
    <property type="term" value="P:RNA processing"/>
    <property type="evidence" value="ECO:0007669"/>
    <property type="project" value="TreeGrafter"/>
</dbReference>
<keyword evidence="6" id="KW-1185">Reference proteome</keyword>
<dbReference type="KEGG" id="ptc:phytr_12060"/>
<sequence>MNESLNNDFLDAVNRGDILSIRDLISRGANIEIKDAQGQTPLLILSKKGYLSAVRVLIEAGCDLKAKDHNNQNALHKVVLEGGFFQKESILSELLDTKQVGYDLKDDQGKSPLEYAKEKCSNLKYPNDTLEKILDVKCKDLLQAEDFDTLLSDQDLIIHLIKAGSPSISDLIDREIEINIHATGVCYKKPPLYYAFRNGHKDLFKKLIDKGADIACLELAENLPVNSNYPALRADCDMLDILTRLGFDINAQDEQGKSALHLALEYSQKDTAEALIKLGCDVNLSDNNGRYPLHKVMHAELEPADKILLIDLLFAHDAKVKVTDKQGKNPLHKAMEIYYMSPEVKVNIINRLLAKGIDINDRDCYGQTAFRKALDVYLNAEERFRHDKDMDVLDRLLANGADVNISDNNENTFDTIIFDAPPYSRWSPDLLQHILNKAEVNNPNHLGQNLLHIAAKHRNVNVETFENILQKYPDAFSCADKEGRLPLHLAVKTGGLERCSVFLEKFPDSVNICDNQGRIPLHYIHYGVKDMVKLLIKYGSKIDTPDKYGETPADKAAIGSMIDGLEELLDKGATFQMKEEFTHRPRNLLHCAIGCGATLTALYLIKNDFDILQENNKGLNSLSMAIEHNQTPIALALIDKDESSLPITMNKGKVPLDYAIEKRNFKVISKLLDFVPIDFKQFENLITIINKTDQIVFMRIMVKLLDPKTWVVVKDHRVYQEAFKKVSEQVDQFKKEKKEYSKLEDLRDIIKSLKNILNDPNYFDFLDTKKALMKSCENLLSYVEDEYSALSEDHFKYLLSKSGLDNSDANVIKHIIGYLKYEGHKLLEVSKSGIAIEGLTGQTQTIQDSDDAPEVQQAGTSIDNESEVTT</sequence>
<dbReference type="SUPFAM" id="SSF48403">
    <property type="entry name" value="Ankyrin repeat"/>
    <property type="match status" value="3"/>
</dbReference>
<accession>A0A2P1PA34</accession>
<dbReference type="AlphaFoldDB" id="A0A2P1PA34"/>
<dbReference type="InterPro" id="IPR002110">
    <property type="entry name" value="Ankyrin_rpt"/>
</dbReference>
<feature type="repeat" description="ANK" evidence="3">
    <location>
        <begin position="187"/>
        <end position="219"/>
    </location>
</feature>
<dbReference type="Pfam" id="PF12796">
    <property type="entry name" value="Ank_2"/>
    <property type="match status" value="4"/>
</dbReference>
<feature type="region of interest" description="Disordered" evidence="4">
    <location>
        <begin position="846"/>
        <end position="870"/>
    </location>
</feature>
<gene>
    <name evidence="5" type="ORF">phytr_12060</name>
</gene>
<dbReference type="OrthoDB" id="7163277at2"/>
<dbReference type="InterPro" id="IPR036770">
    <property type="entry name" value="Ankyrin_rpt-contain_sf"/>
</dbReference>
<dbReference type="PROSITE" id="PS50297">
    <property type="entry name" value="ANK_REP_REGION"/>
    <property type="match status" value="3"/>
</dbReference>
<dbReference type="Gene3D" id="1.25.40.20">
    <property type="entry name" value="Ankyrin repeat-containing domain"/>
    <property type="match status" value="4"/>
</dbReference>
<protein>
    <submittedName>
        <fullName evidence="5">Uncharacterized protein</fullName>
    </submittedName>
</protein>
<feature type="compositionally biased region" description="Polar residues" evidence="4">
    <location>
        <begin position="857"/>
        <end position="870"/>
    </location>
</feature>
<evidence type="ECO:0000256" key="2">
    <source>
        <dbReference type="ARBA" id="ARBA00023043"/>
    </source>
</evidence>
<organism evidence="5 6">
    <name type="scientific">Candidatus Phycorickettsia trachydisci</name>
    <dbReference type="NCBI Taxonomy" id="2115978"/>
    <lineage>
        <taxon>Bacteria</taxon>
        <taxon>Pseudomonadati</taxon>
        <taxon>Pseudomonadota</taxon>
        <taxon>Alphaproteobacteria</taxon>
        <taxon>Rickettsiales</taxon>
        <taxon>Rickettsiaceae</taxon>
        <taxon>Candidatus Phycorickettsia</taxon>
    </lineage>
</organism>
<dbReference type="PANTHER" id="PTHR24141:SF1">
    <property type="entry name" value="2-5A-DEPENDENT RIBONUCLEASE"/>
    <property type="match status" value="1"/>
</dbReference>
<feature type="repeat" description="ANK" evidence="3">
    <location>
        <begin position="255"/>
        <end position="287"/>
    </location>
</feature>
<evidence type="ECO:0000313" key="5">
    <source>
        <dbReference type="EMBL" id="AVP88131.1"/>
    </source>
</evidence>
<evidence type="ECO:0000256" key="4">
    <source>
        <dbReference type="SAM" id="MobiDB-lite"/>
    </source>
</evidence>
<keyword evidence="2 3" id="KW-0040">ANK repeat</keyword>
<proteinExistence type="predicted"/>
<evidence type="ECO:0000256" key="1">
    <source>
        <dbReference type="ARBA" id="ARBA00022737"/>
    </source>
</evidence>
<feature type="repeat" description="ANK" evidence="3">
    <location>
        <begin position="326"/>
        <end position="364"/>
    </location>
</feature>